<evidence type="ECO:0000256" key="1">
    <source>
        <dbReference type="SAM" id="MobiDB-lite"/>
    </source>
</evidence>
<evidence type="ECO:0000313" key="3">
    <source>
        <dbReference type="EMBL" id="MEI4278076.1"/>
    </source>
</evidence>
<feature type="region of interest" description="Disordered" evidence="1">
    <location>
        <begin position="1"/>
        <end position="33"/>
    </location>
</feature>
<feature type="transmembrane region" description="Helical" evidence="2">
    <location>
        <begin position="194"/>
        <end position="220"/>
    </location>
</feature>
<keyword evidence="2" id="KW-0812">Transmembrane</keyword>
<organism evidence="3 4">
    <name type="scientific">Klenkia terrae</name>
    <dbReference type="NCBI Taxonomy" id="1052259"/>
    <lineage>
        <taxon>Bacteria</taxon>
        <taxon>Bacillati</taxon>
        <taxon>Actinomycetota</taxon>
        <taxon>Actinomycetes</taxon>
        <taxon>Geodermatophilales</taxon>
        <taxon>Geodermatophilaceae</taxon>
        <taxon>Klenkia</taxon>
    </lineage>
</organism>
<feature type="transmembrane region" description="Helical" evidence="2">
    <location>
        <begin position="141"/>
        <end position="160"/>
    </location>
</feature>
<feature type="transmembrane region" description="Helical" evidence="2">
    <location>
        <begin position="232"/>
        <end position="251"/>
    </location>
</feature>
<keyword evidence="4" id="KW-1185">Reference proteome</keyword>
<feature type="transmembrane region" description="Helical" evidence="2">
    <location>
        <begin position="166"/>
        <end position="182"/>
    </location>
</feature>
<evidence type="ECO:0000313" key="4">
    <source>
        <dbReference type="Proteomes" id="UP001373496"/>
    </source>
</evidence>
<feature type="transmembrane region" description="Helical" evidence="2">
    <location>
        <begin position="272"/>
        <end position="292"/>
    </location>
</feature>
<gene>
    <name evidence="3" type="ORF">UXQ13_06320</name>
</gene>
<sequence>MATSVEASSVGTSSAAAGSAETGTARHRSGRRPRGRWSLLAPLAAVVVAGVVSARALRSSPLADDGALTAPAWDWLHGGPAPDLLTPDGLAIAHTAAWAWVTRSFERDLGLAAAGRELLWAAVVVSCLLLWRLARRARLGDAGACVAVLVFGAVPGLVMVHAVSAPAAWAVPWMLVAAWLAVGRRRRPVRALGCLALVPAVLLAPDVLLLVLAGAAGALATGRIGRRWSPRLRTVLAGLLAPVFVGLVLLLPRWDPQPDVLAPWAAGETRSVLLTAGLLTAGALAAWLLPRWRPPAGALAVTTLAAIAPPGRFSALVVCLPVGALLVGALAQELVRAPALRPLRPVLAVATTVALVAGLVLAAVTLRTAPVDDFGARDRQALVDWLAQQLPAGTAVAADGLLAQDLRKDGIPMGEGGLQVVRGAPGPVPDDVVVARFGDAETGLVVLDPDRRTPDADQRALRRQLSGALLTNPTTADAGQATGALLSGDVDPRLLTLLAGIAAQYGVGISALPAVPGELGTSVRYAVVDSVGGTRVVDDAALREQVRGWLAAQLPPFAPDLVEVTDDGIRVGYDYASDPDGLLTGSGS</sequence>
<keyword evidence="2" id="KW-0472">Membrane</keyword>
<feature type="transmembrane region" description="Helical" evidence="2">
    <location>
        <begin position="312"/>
        <end position="331"/>
    </location>
</feature>
<feature type="transmembrane region" description="Helical" evidence="2">
    <location>
        <begin position="37"/>
        <end position="57"/>
    </location>
</feature>
<feature type="transmembrane region" description="Helical" evidence="2">
    <location>
        <begin position="118"/>
        <end position="134"/>
    </location>
</feature>
<protein>
    <recommendedName>
        <fullName evidence="5">Glycosyltransferase RgtA/B/C/D-like domain-containing protein</fullName>
    </recommendedName>
</protein>
<name>A0ABU8E354_9ACTN</name>
<proteinExistence type="predicted"/>
<feature type="compositionally biased region" description="Low complexity" evidence="1">
    <location>
        <begin position="1"/>
        <end position="23"/>
    </location>
</feature>
<comment type="caution">
    <text evidence="3">The sequence shown here is derived from an EMBL/GenBank/DDBJ whole genome shotgun (WGS) entry which is preliminary data.</text>
</comment>
<accession>A0ABU8E354</accession>
<dbReference type="RefSeq" id="WP_225234837.1">
    <property type="nucleotide sequence ID" value="NZ_JBAPLV010000004.1"/>
</dbReference>
<feature type="transmembrane region" description="Helical" evidence="2">
    <location>
        <begin position="343"/>
        <end position="364"/>
    </location>
</feature>
<evidence type="ECO:0008006" key="5">
    <source>
        <dbReference type="Google" id="ProtNLM"/>
    </source>
</evidence>
<dbReference type="Proteomes" id="UP001373496">
    <property type="component" value="Unassembled WGS sequence"/>
</dbReference>
<evidence type="ECO:0000256" key="2">
    <source>
        <dbReference type="SAM" id="Phobius"/>
    </source>
</evidence>
<keyword evidence="2" id="KW-1133">Transmembrane helix</keyword>
<reference evidence="3 4" key="1">
    <citation type="submission" date="2024-03" db="EMBL/GenBank/DDBJ databases">
        <title>Draft genome sequence of Klenkia terrae.</title>
        <authorList>
            <person name="Duangmal K."/>
            <person name="Chantavorakit T."/>
        </authorList>
    </citation>
    <scope>NUCLEOTIDE SEQUENCE [LARGE SCALE GENOMIC DNA]</scope>
    <source>
        <strain evidence="3 4">JCM 17786</strain>
    </source>
</reference>
<dbReference type="EMBL" id="JBAPLV010000004">
    <property type="protein sequence ID" value="MEI4278076.1"/>
    <property type="molecule type" value="Genomic_DNA"/>
</dbReference>